<feature type="compositionally biased region" description="Polar residues" evidence="4">
    <location>
        <begin position="1"/>
        <end position="16"/>
    </location>
</feature>
<feature type="region of interest" description="Disordered" evidence="4">
    <location>
        <begin position="588"/>
        <end position="607"/>
    </location>
</feature>
<dbReference type="PANTHER" id="PTHR13430">
    <property type="match status" value="1"/>
</dbReference>
<feature type="region of interest" description="Disordered" evidence="4">
    <location>
        <begin position="493"/>
        <end position="571"/>
    </location>
</feature>
<dbReference type="GO" id="GO:0005829">
    <property type="term" value="C:cytosol"/>
    <property type="evidence" value="ECO:0007669"/>
    <property type="project" value="TreeGrafter"/>
</dbReference>
<evidence type="ECO:0000256" key="1">
    <source>
        <dbReference type="ARBA" id="ARBA00005246"/>
    </source>
</evidence>
<dbReference type="InterPro" id="IPR040182">
    <property type="entry name" value="ATG13"/>
</dbReference>
<gene>
    <name evidence="6" type="primary">ATG13</name>
    <name evidence="6" type="ORF">IWQ62_005666</name>
</gene>
<dbReference type="PANTHER" id="PTHR13430:SF4">
    <property type="entry name" value="AUTOPHAGY-RELATED PROTEIN 13"/>
    <property type="match status" value="1"/>
</dbReference>
<protein>
    <recommendedName>
        <fullName evidence="3">Autophagy-related protein 13</fullName>
    </recommendedName>
</protein>
<feature type="compositionally biased region" description="Low complexity" evidence="4">
    <location>
        <begin position="521"/>
        <end position="534"/>
    </location>
</feature>
<dbReference type="GO" id="GO:1990316">
    <property type="term" value="C:Atg1/ULK1 kinase complex"/>
    <property type="evidence" value="ECO:0007669"/>
    <property type="project" value="InterPro"/>
</dbReference>
<keyword evidence="7" id="KW-1185">Reference proteome</keyword>
<feature type="compositionally biased region" description="Low complexity" evidence="4">
    <location>
        <begin position="437"/>
        <end position="447"/>
    </location>
</feature>
<dbReference type="Pfam" id="PF10033">
    <property type="entry name" value="ATG13"/>
    <property type="match status" value="1"/>
</dbReference>
<dbReference type="EMBL" id="JANBPY010002480">
    <property type="protein sequence ID" value="KAJ1954817.1"/>
    <property type="molecule type" value="Genomic_DNA"/>
</dbReference>
<evidence type="ECO:0000313" key="6">
    <source>
        <dbReference type="EMBL" id="KAJ1954817.1"/>
    </source>
</evidence>
<evidence type="ECO:0000256" key="2">
    <source>
        <dbReference type="ARBA" id="ARBA00023006"/>
    </source>
</evidence>
<comment type="caution">
    <text evidence="6">The sequence shown here is derived from an EMBL/GenBank/DDBJ whole genome shotgun (WGS) entry which is preliminary data.</text>
</comment>
<dbReference type="GO" id="GO:0034497">
    <property type="term" value="P:protein localization to phagophore assembly site"/>
    <property type="evidence" value="ECO:0007669"/>
    <property type="project" value="TreeGrafter"/>
</dbReference>
<feature type="compositionally biased region" description="Low complexity" evidence="4">
    <location>
        <begin position="17"/>
        <end position="29"/>
    </location>
</feature>
<comment type="similarity">
    <text evidence="1 3">Belongs to the ATG13 family. Fungi subfamily.</text>
</comment>
<evidence type="ECO:0000313" key="7">
    <source>
        <dbReference type="Proteomes" id="UP001150925"/>
    </source>
</evidence>
<feature type="region of interest" description="Disordered" evidence="4">
    <location>
        <begin position="1"/>
        <end position="34"/>
    </location>
</feature>
<feature type="non-terminal residue" evidence="6">
    <location>
        <position position="724"/>
    </location>
</feature>
<reference evidence="6" key="1">
    <citation type="submission" date="2022-07" db="EMBL/GenBank/DDBJ databases">
        <title>Phylogenomic reconstructions and comparative analyses of Kickxellomycotina fungi.</title>
        <authorList>
            <person name="Reynolds N.K."/>
            <person name="Stajich J.E."/>
            <person name="Barry K."/>
            <person name="Grigoriev I.V."/>
            <person name="Crous P."/>
            <person name="Smith M.E."/>
        </authorList>
    </citation>
    <scope>NUCLEOTIDE SEQUENCE</scope>
    <source>
        <strain evidence="6">RSA 1196</strain>
    </source>
</reference>
<accession>A0A9W8AQ03</accession>
<evidence type="ECO:0000259" key="5">
    <source>
        <dbReference type="Pfam" id="PF10033"/>
    </source>
</evidence>
<dbReference type="AlphaFoldDB" id="A0A9W8AQ03"/>
<sequence length="724" mass="79371">MQRPPSTASQCSDFTLSASNISSSTSHSAPARDSRGDQIVQNIFSKFAQVVGQTRSSTAHLQTGSSSSVPRVNKWFNVELTDHEAIKAEVKFWRTAVLLSTPPPPLFLEVYLDVRRLRPEQTLVVTDDRLRRWTVDLTPSSESRRHSFSRRSPRDSQRVTSVLLEQWQLQLHHPPPYPAPDLPGVYKKTIVFFRALYSLVRLLPCYTLSQRLQDAKAELLQVSYRLTSTPTPPDPQELGFDTSLTGAVPGVTLYEFDPTVTHLGTFTASVTYRTDCQFHIEEPGEPTSHEGVGDQYFSPGLGPTSPPTLPYRIPRVSAPTGGPFSGHPLPVVHRRATSTATGPTSLPVLGRPSVSVGGRRSTAAVLSGPRSQSTAVTRHSAYDAQGYGPSIYATTTGDTRAVGSLPSHRYGHSPTPTTTTTAVLRRPSLTLVTPFKSPSLSSSPISPHYFAQPSSSNDTDSSSLSRRPPSLNFSSSHPRHPWVPGSFPVPHSLGDYPHLPPPLPIPSGEYTVQRQSQITASLTSSTSPPRLSSSFAHRYAIGSGDDHGPRAPLLLQSGEGTDPCPSDSSSLPADVVELEKMLDSQAPLRLAQPDEPSRRSLHPRVPQTNKEYEYLALSKDLRRIQKLKSSYNHMADSIALNTNHNTDRPSQESMVDWDQLTGQLARHHLSYPTRGEDIQSALVDNSPPHLPTTTPGTDHHRHFDRNRIFPIQGGSQENSLSTHL</sequence>
<feature type="region of interest" description="Disordered" evidence="4">
    <location>
        <begin position="400"/>
        <end position="481"/>
    </location>
</feature>
<evidence type="ECO:0000256" key="4">
    <source>
        <dbReference type="SAM" id="MobiDB-lite"/>
    </source>
</evidence>
<feature type="domain" description="Autophagy-related protein 13 N-terminal" evidence="5">
    <location>
        <begin position="40"/>
        <end position="278"/>
    </location>
</feature>
<feature type="compositionally biased region" description="Low complexity" evidence="4">
    <location>
        <begin position="454"/>
        <end position="476"/>
    </location>
</feature>
<keyword evidence="2 3" id="KW-0072">Autophagy</keyword>
<proteinExistence type="inferred from homology"/>
<dbReference type="GO" id="GO:0034727">
    <property type="term" value="P:piecemeal microautophagy of the nucleus"/>
    <property type="evidence" value="ECO:0007669"/>
    <property type="project" value="TreeGrafter"/>
</dbReference>
<feature type="compositionally biased region" description="Polar residues" evidence="4">
    <location>
        <begin position="510"/>
        <end position="520"/>
    </location>
</feature>
<dbReference type="InterPro" id="IPR036570">
    <property type="entry name" value="HORMA_dom_sf"/>
</dbReference>
<dbReference type="Proteomes" id="UP001150925">
    <property type="component" value="Unassembled WGS sequence"/>
</dbReference>
<dbReference type="GO" id="GO:0000423">
    <property type="term" value="P:mitophagy"/>
    <property type="evidence" value="ECO:0007669"/>
    <property type="project" value="TreeGrafter"/>
</dbReference>
<dbReference type="InterPro" id="IPR018731">
    <property type="entry name" value="Atg13_N"/>
</dbReference>
<dbReference type="Gene3D" id="3.30.900.10">
    <property type="entry name" value="HORMA domain"/>
    <property type="match status" value="1"/>
</dbReference>
<organism evidence="6 7">
    <name type="scientific">Dispira parvispora</name>
    <dbReference type="NCBI Taxonomy" id="1520584"/>
    <lineage>
        <taxon>Eukaryota</taxon>
        <taxon>Fungi</taxon>
        <taxon>Fungi incertae sedis</taxon>
        <taxon>Zoopagomycota</taxon>
        <taxon>Kickxellomycotina</taxon>
        <taxon>Dimargaritomycetes</taxon>
        <taxon>Dimargaritales</taxon>
        <taxon>Dimargaritaceae</taxon>
        <taxon>Dispira</taxon>
    </lineage>
</organism>
<name>A0A9W8AQ03_9FUNG</name>
<dbReference type="GO" id="GO:0000407">
    <property type="term" value="C:phagophore assembly site"/>
    <property type="evidence" value="ECO:0007669"/>
    <property type="project" value="TreeGrafter"/>
</dbReference>
<dbReference type="OrthoDB" id="70161at2759"/>
<evidence type="ECO:0000256" key="3">
    <source>
        <dbReference type="RuleBase" id="RU361214"/>
    </source>
</evidence>